<accession>A0A5C4WKF4</accession>
<dbReference type="Gene3D" id="3.90.1200.10">
    <property type="match status" value="1"/>
</dbReference>
<protein>
    <submittedName>
        <fullName evidence="2">Phosphotransferase</fullName>
    </submittedName>
</protein>
<dbReference type="InterPro" id="IPR002575">
    <property type="entry name" value="Aminoglycoside_PTrfase"/>
</dbReference>
<dbReference type="AlphaFoldDB" id="A0A5C4WKF4"/>
<dbReference type="InterPro" id="IPR011009">
    <property type="entry name" value="Kinase-like_dom_sf"/>
</dbReference>
<name>A0A5C4WKF4_9ACTN</name>
<evidence type="ECO:0000259" key="1">
    <source>
        <dbReference type="Pfam" id="PF01636"/>
    </source>
</evidence>
<organism evidence="2 3">
    <name type="scientific">Nonomuraea phyllanthi</name>
    <dbReference type="NCBI Taxonomy" id="2219224"/>
    <lineage>
        <taxon>Bacteria</taxon>
        <taxon>Bacillati</taxon>
        <taxon>Actinomycetota</taxon>
        <taxon>Actinomycetes</taxon>
        <taxon>Streptosporangiales</taxon>
        <taxon>Streptosporangiaceae</taxon>
        <taxon>Nonomuraea</taxon>
    </lineage>
</organism>
<comment type="caution">
    <text evidence="2">The sequence shown here is derived from an EMBL/GenBank/DDBJ whole genome shotgun (WGS) entry which is preliminary data.</text>
</comment>
<dbReference type="GO" id="GO:0016740">
    <property type="term" value="F:transferase activity"/>
    <property type="evidence" value="ECO:0007669"/>
    <property type="project" value="UniProtKB-KW"/>
</dbReference>
<reference evidence="2 3" key="1">
    <citation type="submission" date="2019-10" db="EMBL/GenBank/DDBJ databases">
        <title>Nonomuraea sp. nov., isolated from Phyllanthus amarus.</title>
        <authorList>
            <person name="Klykleung N."/>
            <person name="Tanasupawat S."/>
        </authorList>
    </citation>
    <scope>NUCLEOTIDE SEQUENCE [LARGE SCALE GENOMIC DNA]</scope>
    <source>
        <strain evidence="2 3">PA1-10</strain>
    </source>
</reference>
<dbReference type="OrthoDB" id="2706791at2"/>
<keyword evidence="3" id="KW-1185">Reference proteome</keyword>
<dbReference type="Pfam" id="PF01636">
    <property type="entry name" value="APH"/>
    <property type="match status" value="1"/>
</dbReference>
<dbReference type="Proteomes" id="UP000312512">
    <property type="component" value="Unassembled WGS sequence"/>
</dbReference>
<dbReference type="SUPFAM" id="SSF56112">
    <property type="entry name" value="Protein kinase-like (PK-like)"/>
    <property type="match status" value="1"/>
</dbReference>
<feature type="domain" description="Aminoglycoside phosphotransferase" evidence="1">
    <location>
        <begin position="53"/>
        <end position="250"/>
    </location>
</feature>
<evidence type="ECO:0000313" key="2">
    <source>
        <dbReference type="EMBL" id="KAB8194750.1"/>
    </source>
</evidence>
<sequence length="333" mass="36408">MLPLGSGLVTNDYSEVFRQFGIEPQESVYPYAPVFRGAIDGVAVAVKRTHAPEAMGRWVRHLARLGMPVVTPLAGPRRIGGDDWVAYPWIDGRAYDGSPADIRAAGELLGRLHAAGDADGSPGLPGFEWPDHDEESVEEDVTGLDKVLRAYRPDLREEVLGRLEPLLRSFMATTLPAVRDADLPVADVTMDFKAVNLVYGQAGPVLVDPDNGERAPRLLDLALAVLLFHNDAADRPGRLFDESEWAAFRDAYLGHVRVTARERELWPVALTYMLLEWGVWTAVNGGEAGDWDDPRQAAFLADLLTVDVTRYPLEPSRPALSAAAPSRPDDPAA</sequence>
<proteinExistence type="predicted"/>
<gene>
    <name evidence="2" type="ORF">FH608_016390</name>
</gene>
<evidence type="ECO:0000313" key="3">
    <source>
        <dbReference type="Proteomes" id="UP000312512"/>
    </source>
</evidence>
<dbReference type="EMBL" id="VDLX02000005">
    <property type="protein sequence ID" value="KAB8194750.1"/>
    <property type="molecule type" value="Genomic_DNA"/>
</dbReference>
<keyword evidence="2" id="KW-0808">Transferase</keyword>